<proteinExistence type="predicted"/>
<gene>
    <name evidence="2" type="ORF">LCGC14_2066760</name>
</gene>
<dbReference type="InterPro" id="IPR036086">
    <property type="entry name" value="ParB/Sulfiredoxin_sf"/>
</dbReference>
<accession>A0A0F9EJK5</accession>
<dbReference type="SUPFAM" id="SSF110849">
    <property type="entry name" value="ParB/Sulfiredoxin"/>
    <property type="match status" value="1"/>
</dbReference>
<dbReference type="InterPro" id="IPR029063">
    <property type="entry name" value="SAM-dependent_MTases_sf"/>
</dbReference>
<feature type="domain" description="ParB-like N-terminal" evidence="1">
    <location>
        <begin position="3"/>
        <end position="69"/>
    </location>
</feature>
<dbReference type="Gene3D" id="3.40.50.150">
    <property type="entry name" value="Vaccinia Virus protein VP39"/>
    <property type="match status" value="1"/>
</dbReference>
<dbReference type="PANTHER" id="PTHR33375">
    <property type="entry name" value="CHROMOSOME-PARTITIONING PROTEIN PARB-RELATED"/>
    <property type="match status" value="1"/>
</dbReference>
<dbReference type="EMBL" id="LAZR01024714">
    <property type="protein sequence ID" value="KKL74253.1"/>
    <property type="molecule type" value="Genomic_DNA"/>
</dbReference>
<dbReference type="InterPro" id="IPR003115">
    <property type="entry name" value="ParB_N"/>
</dbReference>
<protein>
    <recommendedName>
        <fullName evidence="1">ParB-like N-terminal domain-containing protein</fullName>
    </recommendedName>
</protein>
<name>A0A0F9EJK5_9ZZZZ</name>
<evidence type="ECO:0000313" key="2">
    <source>
        <dbReference type="EMBL" id="KKL74253.1"/>
    </source>
</evidence>
<dbReference type="PANTHER" id="PTHR33375:SF1">
    <property type="entry name" value="CHROMOSOME-PARTITIONING PROTEIN PARB-RELATED"/>
    <property type="match status" value="1"/>
</dbReference>
<evidence type="ECO:0000259" key="1">
    <source>
        <dbReference type="Pfam" id="PF02195"/>
    </source>
</evidence>
<dbReference type="GO" id="GO:0007059">
    <property type="term" value="P:chromosome segregation"/>
    <property type="evidence" value="ECO:0007669"/>
    <property type="project" value="TreeGrafter"/>
</dbReference>
<reference evidence="2" key="1">
    <citation type="journal article" date="2015" name="Nature">
        <title>Complex archaea that bridge the gap between prokaryotes and eukaryotes.</title>
        <authorList>
            <person name="Spang A."/>
            <person name="Saw J.H."/>
            <person name="Jorgensen S.L."/>
            <person name="Zaremba-Niedzwiedzka K."/>
            <person name="Martijn J."/>
            <person name="Lind A.E."/>
            <person name="van Eijk R."/>
            <person name="Schleper C."/>
            <person name="Guy L."/>
            <person name="Ettema T.J."/>
        </authorList>
    </citation>
    <scope>NUCLEOTIDE SEQUENCE</scope>
</reference>
<dbReference type="Gene3D" id="3.90.1530.30">
    <property type="match status" value="1"/>
</dbReference>
<dbReference type="AlphaFoldDB" id="A0A0F9EJK5"/>
<dbReference type="SUPFAM" id="SSF53335">
    <property type="entry name" value="S-adenosyl-L-methionine-dependent methyltransferases"/>
    <property type="match status" value="1"/>
</dbReference>
<dbReference type="Pfam" id="PF02195">
    <property type="entry name" value="ParB_N"/>
    <property type="match status" value="1"/>
</dbReference>
<organism evidence="2">
    <name type="scientific">marine sediment metagenome</name>
    <dbReference type="NCBI Taxonomy" id="412755"/>
    <lineage>
        <taxon>unclassified sequences</taxon>
        <taxon>metagenomes</taxon>
        <taxon>ecological metagenomes</taxon>
    </lineage>
</organism>
<dbReference type="InterPro" id="IPR050336">
    <property type="entry name" value="Chromosome_partition/occlusion"/>
</dbReference>
<comment type="caution">
    <text evidence="2">The sequence shown here is derived from an EMBL/GenBank/DDBJ whole genome shotgun (WGS) entry which is preliminary data.</text>
</comment>
<dbReference type="GO" id="GO:0005694">
    <property type="term" value="C:chromosome"/>
    <property type="evidence" value="ECO:0007669"/>
    <property type="project" value="TreeGrafter"/>
</dbReference>
<sequence>MLIELSKIHLDAKDRLRAKHQNIQKLASSIARRGLIQPIVLRPPHKSELPLPEGKDYVIEAGARRFIAMLFLQPMLESDPATLHLSLVPGEITAEIRHGDDELMSLEVEFHENEDRDNFDWKEKASYVWRIHDGNVARNPEWNVDDTSLLLEMGRSTTFQYLEFRDNPAVFADERVSGADTFRTAKKQFDIVKSLKKREMIVEFRKKRNADLKARQAEGGGATSVTDFELGTIYPSVDLDQVEMEVGGLAARIAQQGDCREWIKKWPDEAFDFLHWDPPYGGEQSGGAFTSFRKIDDSWAYAMKLISDMIPDLHRVLRPGHWLAIWCHPSNTQDVTRLLAGHVLDDVLPLRCYNCRKSWTSEKLQHYCPASGHSFWVNPYPNHWYKVNRKADGHEIKRFLVNAEEPFLFAAKMQ</sequence>